<organism evidence="1 2">
    <name type="scientific">Tenacibaculum mesophilum</name>
    <dbReference type="NCBI Taxonomy" id="104268"/>
    <lineage>
        <taxon>Bacteria</taxon>
        <taxon>Pseudomonadati</taxon>
        <taxon>Bacteroidota</taxon>
        <taxon>Flavobacteriia</taxon>
        <taxon>Flavobacteriales</taxon>
        <taxon>Flavobacteriaceae</taxon>
        <taxon>Tenacibaculum</taxon>
    </lineage>
</organism>
<dbReference type="RefSeq" id="WP_073183331.1">
    <property type="nucleotide sequence ID" value="NZ_CP032544.1"/>
</dbReference>
<evidence type="ECO:0008006" key="3">
    <source>
        <dbReference type="Google" id="ProtNLM"/>
    </source>
</evidence>
<dbReference type="Proteomes" id="UP000269693">
    <property type="component" value="Chromosome"/>
</dbReference>
<keyword evidence="2" id="KW-1185">Reference proteome</keyword>
<evidence type="ECO:0000313" key="2">
    <source>
        <dbReference type="Proteomes" id="UP000269693"/>
    </source>
</evidence>
<gene>
    <name evidence="1" type="ORF">D6200_05790</name>
</gene>
<accession>A0ABN5T6Z9</accession>
<reference evidence="1 2" key="1">
    <citation type="submission" date="2018-09" db="EMBL/GenBank/DDBJ databases">
        <title>Insights into the microbiota of Asian seabass (Lates calcarifer) with tenacibaculosis symptoms and description of sp. nov. Tenacibaculum singaporense.</title>
        <authorList>
            <person name="Miyake S."/>
            <person name="Soh M."/>
            <person name="Azman M.N."/>
            <person name="Ngoh S.Y."/>
            <person name="Orban L."/>
            <person name="Seedorf H."/>
        </authorList>
    </citation>
    <scope>NUCLEOTIDE SEQUENCE [LARGE SCALE GENOMIC DNA]</scope>
    <source>
        <strain evidence="1 2">DSM 13764</strain>
    </source>
</reference>
<sequence length="166" mass="19832">MTLEILPDKAFKLNSEFFYWSDERKSVRQKLKTHYKEDDRVIEMSQFFDGDTNHNIDQKRDIYEDTNGMKNYFFLSFDKDNKLCDLEVHWGIKILIDNIEMEFGKDIDIYLNHLKLKGYDFKEIEQGNYLFEKLKITIADSESTGGEGNGLSYFYFGQNIKHLIEY</sequence>
<protein>
    <recommendedName>
        <fullName evidence="3">Immunity protein 22</fullName>
    </recommendedName>
</protein>
<dbReference type="EMBL" id="CP032544">
    <property type="protein sequence ID" value="AZJ32110.1"/>
    <property type="molecule type" value="Genomic_DNA"/>
</dbReference>
<evidence type="ECO:0000313" key="1">
    <source>
        <dbReference type="EMBL" id="AZJ32110.1"/>
    </source>
</evidence>
<name>A0ABN5T6Z9_9FLAO</name>
<proteinExistence type="predicted"/>